<dbReference type="Pfam" id="PF04818">
    <property type="entry name" value="CID"/>
    <property type="match status" value="1"/>
</dbReference>
<dbReference type="InterPro" id="IPR008942">
    <property type="entry name" value="ENTH_VHS"/>
</dbReference>
<dbReference type="PROSITE" id="PS51391">
    <property type="entry name" value="CID"/>
    <property type="match status" value="1"/>
</dbReference>
<sequence>MAFDGDKIRAKLSSLNESQESISTVSQWIMFYRKHAELAAQVWMQAIKDAPSKQKLCLVYLANEIVQQSKIKKKDDFVRAYDPIIAEATAAAYKGSSADGQNKIRRVVDVWRQRAVFKPEIVTQIEAALDEVDRTRSTRKPALGGSLISSTAVPPELTPVAPLATALQKAELAAKPAVTSANQDYEKTTNPNNPVPTPPVHAAGLSALVKKLATAEGAVAESIKARQALITGLEKLLQTNKAKLGAEQAQAMELGARKNAIEGRRREVEEAILKGLDPADQHAISSAPLLAPNITTGVQQTEDELTSPPVETFTPVGSPQPFVPDDVLPEPSAHPVEPIAVEAPPGHSALNSAPVTKVGTMPPIPNIDLSAHITQVAPGSNGPEVHVERSAKKRKMSRSLGEDEMAAFEGDGEIAGMDERLGSLV</sequence>
<name>A0A6A6V0H0_9PLEO</name>
<dbReference type="Proteomes" id="UP000799440">
    <property type="component" value="Unassembled WGS sequence"/>
</dbReference>
<evidence type="ECO:0000313" key="4">
    <source>
        <dbReference type="Proteomes" id="UP000799440"/>
    </source>
</evidence>
<feature type="region of interest" description="Disordered" evidence="1">
    <location>
        <begin position="378"/>
        <end position="425"/>
    </location>
</feature>
<gene>
    <name evidence="3" type="ORF">M011DRAFT_410892</name>
</gene>
<dbReference type="InterPro" id="IPR006569">
    <property type="entry name" value="CID_dom"/>
</dbReference>
<feature type="domain" description="CID" evidence="2">
    <location>
        <begin position="1"/>
        <end position="133"/>
    </location>
</feature>
<reference evidence="3" key="1">
    <citation type="journal article" date="2020" name="Stud. Mycol.">
        <title>101 Dothideomycetes genomes: a test case for predicting lifestyles and emergence of pathogens.</title>
        <authorList>
            <person name="Haridas S."/>
            <person name="Albert R."/>
            <person name="Binder M."/>
            <person name="Bloem J."/>
            <person name="Labutti K."/>
            <person name="Salamov A."/>
            <person name="Andreopoulos B."/>
            <person name="Baker S."/>
            <person name="Barry K."/>
            <person name="Bills G."/>
            <person name="Bluhm B."/>
            <person name="Cannon C."/>
            <person name="Castanera R."/>
            <person name="Culley D."/>
            <person name="Daum C."/>
            <person name="Ezra D."/>
            <person name="Gonzalez J."/>
            <person name="Henrissat B."/>
            <person name="Kuo A."/>
            <person name="Liang C."/>
            <person name="Lipzen A."/>
            <person name="Lutzoni F."/>
            <person name="Magnuson J."/>
            <person name="Mondo S."/>
            <person name="Nolan M."/>
            <person name="Ohm R."/>
            <person name="Pangilinan J."/>
            <person name="Park H.-J."/>
            <person name="Ramirez L."/>
            <person name="Alfaro M."/>
            <person name="Sun H."/>
            <person name="Tritt A."/>
            <person name="Yoshinaga Y."/>
            <person name="Zwiers L.-H."/>
            <person name="Turgeon B."/>
            <person name="Goodwin S."/>
            <person name="Spatafora J."/>
            <person name="Crous P."/>
            <person name="Grigoriev I."/>
        </authorList>
    </citation>
    <scope>NUCLEOTIDE SEQUENCE</scope>
    <source>
        <strain evidence="3">CBS 119925</strain>
    </source>
</reference>
<dbReference type="PANTHER" id="PTHR12460">
    <property type="entry name" value="CYCLIN-DEPENDENT KINASE INHIBITOR-RELATED PROTEIN"/>
    <property type="match status" value="1"/>
</dbReference>
<dbReference type="SMART" id="SM00582">
    <property type="entry name" value="RPR"/>
    <property type="match status" value="1"/>
</dbReference>
<dbReference type="GO" id="GO:0031124">
    <property type="term" value="P:mRNA 3'-end processing"/>
    <property type="evidence" value="ECO:0007669"/>
    <property type="project" value="InterPro"/>
</dbReference>
<dbReference type="Gene3D" id="1.25.40.90">
    <property type="match status" value="1"/>
</dbReference>
<evidence type="ECO:0000313" key="3">
    <source>
        <dbReference type="EMBL" id="KAF2743286.1"/>
    </source>
</evidence>
<dbReference type="PANTHER" id="PTHR12460:SF0">
    <property type="entry name" value="CID DOMAIN-CONTAINING PROTEIN-RELATED"/>
    <property type="match status" value="1"/>
</dbReference>
<dbReference type="AlphaFoldDB" id="A0A6A6V0H0"/>
<organism evidence="3 4">
    <name type="scientific">Sporormia fimetaria CBS 119925</name>
    <dbReference type="NCBI Taxonomy" id="1340428"/>
    <lineage>
        <taxon>Eukaryota</taxon>
        <taxon>Fungi</taxon>
        <taxon>Dikarya</taxon>
        <taxon>Ascomycota</taxon>
        <taxon>Pezizomycotina</taxon>
        <taxon>Dothideomycetes</taxon>
        <taxon>Pleosporomycetidae</taxon>
        <taxon>Pleosporales</taxon>
        <taxon>Sporormiaceae</taxon>
        <taxon>Sporormia</taxon>
    </lineage>
</organism>
<dbReference type="OrthoDB" id="10069473at2759"/>
<dbReference type="CDD" id="cd17003">
    <property type="entry name" value="CID_Rtt103"/>
    <property type="match status" value="1"/>
</dbReference>
<evidence type="ECO:0000259" key="2">
    <source>
        <dbReference type="PROSITE" id="PS51391"/>
    </source>
</evidence>
<proteinExistence type="predicted"/>
<keyword evidence="4" id="KW-1185">Reference proteome</keyword>
<accession>A0A6A6V0H0</accession>
<dbReference type="GO" id="GO:0099122">
    <property type="term" value="F:RNA polymerase II C-terminal domain binding"/>
    <property type="evidence" value="ECO:0007669"/>
    <property type="project" value="InterPro"/>
</dbReference>
<evidence type="ECO:0000256" key="1">
    <source>
        <dbReference type="SAM" id="MobiDB-lite"/>
    </source>
</evidence>
<dbReference type="EMBL" id="MU006598">
    <property type="protein sequence ID" value="KAF2743286.1"/>
    <property type="molecule type" value="Genomic_DNA"/>
</dbReference>
<dbReference type="SUPFAM" id="SSF48464">
    <property type="entry name" value="ENTH/VHS domain"/>
    <property type="match status" value="1"/>
</dbReference>
<protein>
    <submittedName>
        <fullName evidence="3">DUF618-domain-containing protein</fullName>
    </submittedName>
</protein>
<dbReference type="InterPro" id="IPR047883">
    <property type="entry name" value="Rtt103-like_CID"/>
</dbReference>
<feature type="compositionally biased region" description="Acidic residues" evidence="1">
    <location>
        <begin position="402"/>
        <end position="412"/>
    </location>
</feature>